<keyword evidence="2" id="KW-1133">Transmembrane helix</keyword>
<evidence type="ECO:0000313" key="3">
    <source>
        <dbReference type="EMBL" id="CAI9924843.1"/>
    </source>
</evidence>
<reference evidence="3" key="1">
    <citation type="submission" date="2023-06" db="EMBL/GenBank/DDBJ databases">
        <authorList>
            <person name="Kurt Z."/>
        </authorList>
    </citation>
    <scope>NUCLEOTIDE SEQUENCE</scope>
</reference>
<feature type="transmembrane region" description="Helical" evidence="2">
    <location>
        <begin position="193"/>
        <end position="213"/>
    </location>
</feature>
<gene>
    <name evidence="3" type="ORF">HINF_LOCUS12488</name>
    <name evidence="4" type="ORF">HINF_LOCUS16646</name>
    <name evidence="5" type="ORF">HINF_LOCUS18930</name>
    <name evidence="6" type="ORF">HINF_LOCUS70149</name>
</gene>
<dbReference type="EMBL" id="CAXDID020000049">
    <property type="protein sequence ID" value="CAL6004535.1"/>
    <property type="molecule type" value="Genomic_DNA"/>
</dbReference>
<evidence type="ECO:0000313" key="4">
    <source>
        <dbReference type="EMBL" id="CAI9929001.1"/>
    </source>
</evidence>
<evidence type="ECO:0000313" key="7">
    <source>
        <dbReference type="Proteomes" id="UP001642409"/>
    </source>
</evidence>
<keyword evidence="7" id="KW-1185">Reference proteome</keyword>
<sequence>MDKSVKYQPIGAPTAVSTSSMEDFTDALQDLDSIIKTANQFLQGQKLTPQVENQIKKATTALNSTRQELNKLKGLEKQQCQDKLKQREQSVKKLEQDFERLKQSSQQTQLSSDLQSKEQQLAGRLQQGNAYLTDTVRTGQEAQQSGYNVVQSLASQNKQMQSIGAKTTNIEMNSKKSEQLLNEMKRKEKGVNILLYLLCLALLASDGGAFYLYHKPSNK</sequence>
<dbReference type="EMBL" id="CAXDID020000521">
    <property type="protein sequence ID" value="CAL6099579.1"/>
    <property type="molecule type" value="Genomic_DNA"/>
</dbReference>
<keyword evidence="1" id="KW-0175">Coiled coil</keyword>
<feature type="coiled-coil region" evidence="1">
    <location>
        <begin position="55"/>
        <end position="111"/>
    </location>
</feature>
<comment type="caution">
    <text evidence="3">The sequence shown here is derived from an EMBL/GenBank/DDBJ whole genome shotgun (WGS) entry which is preliminary data.</text>
</comment>
<keyword evidence="2" id="KW-0472">Membrane</keyword>
<organism evidence="3">
    <name type="scientific">Hexamita inflata</name>
    <dbReference type="NCBI Taxonomy" id="28002"/>
    <lineage>
        <taxon>Eukaryota</taxon>
        <taxon>Metamonada</taxon>
        <taxon>Diplomonadida</taxon>
        <taxon>Hexamitidae</taxon>
        <taxon>Hexamitinae</taxon>
        <taxon>Hexamita</taxon>
    </lineage>
</organism>
<dbReference type="Gene3D" id="1.20.5.110">
    <property type="match status" value="1"/>
</dbReference>
<keyword evidence="2" id="KW-0812">Transmembrane</keyword>
<evidence type="ECO:0000313" key="5">
    <source>
        <dbReference type="EMBL" id="CAL6004535.1"/>
    </source>
</evidence>
<evidence type="ECO:0000256" key="2">
    <source>
        <dbReference type="SAM" id="Phobius"/>
    </source>
</evidence>
<protein>
    <submittedName>
        <fullName evidence="3">SNARE</fullName>
    </submittedName>
</protein>
<name>A0AA86NT32_9EUKA</name>
<proteinExistence type="predicted"/>
<dbReference type="AlphaFoldDB" id="A0AA86NT32"/>
<evidence type="ECO:0000256" key="1">
    <source>
        <dbReference type="SAM" id="Coils"/>
    </source>
</evidence>
<accession>A0AA86NT32</accession>
<evidence type="ECO:0000313" key="6">
    <source>
        <dbReference type="EMBL" id="CAL6099579.1"/>
    </source>
</evidence>
<reference evidence="5 7" key="2">
    <citation type="submission" date="2024-07" db="EMBL/GenBank/DDBJ databases">
        <authorList>
            <person name="Akdeniz Z."/>
        </authorList>
    </citation>
    <scope>NUCLEOTIDE SEQUENCE [LARGE SCALE GENOMIC DNA]</scope>
</reference>
<dbReference type="Proteomes" id="UP001642409">
    <property type="component" value="Unassembled WGS sequence"/>
</dbReference>
<dbReference type="EMBL" id="CATOUU010000324">
    <property type="protein sequence ID" value="CAI9924843.1"/>
    <property type="molecule type" value="Genomic_DNA"/>
</dbReference>
<dbReference type="SUPFAM" id="SSF58038">
    <property type="entry name" value="SNARE fusion complex"/>
    <property type="match status" value="1"/>
</dbReference>
<dbReference type="EMBL" id="CATOUU010000424">
    <property type="protein sequence ID" value="CAI9929001.1"/>
    <property type="molecule type" value="Genomic_DNA"/>
</dbReference>